<feature type="domain" description="PhoD-like phosphatase metallophosphatase" evidence="1">
    <location>
        <begin position="188"/>
        <end position="549"/>
    </location>
</feature>
<dbReference type="CDD" id="cd07389">
    <property type="entry name" value="MPP_PhoD"/>
    <property type="match status" value="1"/>
</dbReference>
<reference evidence="4" key="1">
    <citation type="submission" date="2016-10" db="EMBL/GenBank/DDBJ databases">
        <authorList>
            <person name="Varghese N."/>
            <person name="Submissions S."/>
        </authorList>
    </citation>
    <scope>NUCLEOTIDE SEQUENCE [LARGE SCALE GENOMIC DNA]</scope>
    <source>
        <strain evidence="4">DSM 44675</strain>
    </source>
</reference>
<dbReference type="InterPro" id="IPR029052">
    <property type="entry name" value="Metallo-depent_PP-like"/>
</dbReference>
<accession>A0A1H7QBW9</accession>
<keyword evidence="4" id="KW-1185">Reference proteome</keyword>
<evidence type="ECO:0000313" key="3">
    <source>
        <dbReference type="EMBL" id="SEL45376.1"/>
    </source>
</evidence>
<proteinExistence type="predicted"/>
<dbReference type="OrthoDB" id="3497025at2"/>
<dbReference type="PANTHER" id="PTHR43606">
    <property type="entry name" value="PHOSPHATASE, PUTATIVE (AFU_ORTHOLOGUE AFUA_6G08710)-RELATED"/>
    <property type="match status" value="1"/>
</dbReference>
<dbReference type="Pfam" id="PF16655">
    <property type="entry name" value="PhoD_N"/>
    <property type="match status" value="1"/>
</dbReference>
<dbReference type="InterPro" id="IPR006311">
    <property type="entry name" value="TAT_signal"/>
</dbReference>
<evidence type="ECO:0000259" key="2">
    <source>
        <dbReference type="Pfam" id="PF16655"/>
    </source>
</evidence>
<dbReference type="AlphaFoldDB" id="A0A1H7QBW9"/>
<gene>
    <name evidence="3" type="ORF">SAMN05444583_109112</name>
</gene>
<evidence type="ECO:0000313" key="4">
    <source>
        <dbReference type="Proteomes" id="UP000198677"/>
    </source>
</evidence>
<dbReference type="Pfam" id="PF09423">
    <property type="entry name" value="PhoD"/>
    <property type="match status" value="1"/>
</dbReference>
<dbReference type="EMBL" id="FOAW01000009">
    <property type="protein sequence ID" value="SEL45376.1"/>
    <property type="molecule type" value="Genomic_DNA"/>
</dbReference>
<dbReference type="PROSITE" id="PS51318">
    <property type="entry name" value="TAT"/>
    <property type="match status" value="1"/>
</dbReference>
<organism evidence="3 4">
    <name type="scientific">Rhodococcus maanshanensis</name>
    <dbReference type="NCBI Taxonomy" id="183556"/>
    <lineage>
        <taxon>Bacteria</taxon>
        <taxon>Bacillati</taxon>
        <taxon>Actinomycetota</taxon>
        <taxon>Actinomycetes</taxon>
        <taxon>Mycobacteriales</taxon>
        <taxon>Nocardiaceae</taxon>
        <taxon>Rhodococcus</taxon>
    </lineage>
</organism>
<dbReference type="Gene3D" id="3.60.21.70">
    <property type="entry name" value="PhoD-like phosphatase"/>
    <property type="match status" value="1"/>
</dbReference>
<name>A0A1H7QBW9_9NOCA</name>
<dbReference type="PANTHER" id="PTHR43606:SF2">
    <property type="entry name" value="ALKALINE PHOSPHATASE FAMILY PROTEIN (AFU_ORTHOLOGUE AFUA_5G03860)"/>
    <property type="match status" value="1"/>
</dbReference>
<dbReference type="Proteomes" id="UP000198677">
    <property type="component" value="Unassembled WGS sequence"/>
</dbReference>
<evidence type="ECO:0000259" key="1">
    <source>
        <dbReference type="Pfam" id="PF09423"/>
    </source>
</evidence>
<dbReference type="SUPFAM" id="SSF56300">
    <property type="entry name" value="Metallo-dependent phosphatases"/>
    <property type="match status" value="1"/>
</dbReference>
<dbReference type="InterPro" id="IPR018946">
    <property type="entry name" value="PhoD-like_MPP"/>
</dbReference>
<sequence>MNTVRSTPLRIEHPSKFGCDPRVSDNWLPDRTTLPSLSRRTLLKSSAALAGAGLTVAAAGTAAAAAAPAVGFAHGVASGDPLPDRVIIWTRVTPSADALPGSGVGETISLKWQMARDPAFAAVVRSGTVTVDADTDHTAKVDVTGLEPATAYHYRFTAHSGAVAGQVSPVGRTLTAPANDADIQRLRFGVVSCSNWEAGYFSAYRHLAQREDLDAILHLGDYIYEYGRGEYGARNGSVRPHEPAHEIVSLADYRIRHAQYKTDPDLMALHARIPFIATWDDHESADNAYKSGAENHNPATEGDWATRKANSTRAYFEWMPVRPTGGGTEVTTYRRFRFGNLAEISMLDLRTYRDEQTTATAGREVDSPDRTITGRAQMDWLTKGIVSSPTRWKVVGNPVMIAPTLIPPLDPRTTKALTDLIGLPQSGIPYGTDSWDGYAADRRRLYDAIATAGVDNTVFLTGDVHTSWACDLPVDAANYPGGATIGTELVVPSVTSPNMDDSLGVPPRTASLAAEEAYKAVNRHIRYLDFDSHGYGVFEIATAGSQMDWYYISDPIDPRATVRHGASFRVADGAQRTLPVGTPLDPAAHRPGA</sequence>
<feature type="domain" description="Phospholipase D N-terminal" evidence="2">
    <location>
        <begin position="74"/>
        <end position="175"/>
    </location>
</feature>
<dbReference type="Gene3D" id="2.60.40.380">
    <property type="entry name" value="Purple acid phosphatase-like, N-terminal"/>
    <property type="match status" value="1"/>
</dbReference>
<dbReference type="InterPro" id="IPR032093">
    <property type="entry name" value="PhoD_N"/>
</dbReference>
<dbReference type="InterPro" id="IPR038607">
    <property type="entry name" value="PhoD-like_sf"/>
</dbReference>
<protein>
    <submittedName>
        <fullName evidence="3">Alkaline phosphatase D</fullName>
    </submittedName>
</protein>
<dbReference type="InterPro" id="IPR052900">
    <property type="entry name" value="Phospholipid_Metab_Enz"/>
</dbReference>